<comment type="similarity">
    <text evidence="1 6">Belongs to the carbohydrate kinase PfkB family.</text>
</comment>
<proteinExistence type="inferred from homology"/>
<evidence type="ECO:0000256" key="5">
    <source>
        <dbReference type="ARBA" id="ARBA00022840"/>
    </source>
</evidence>
<keyword evidence="5" id="KW-0067">ATP-binding</keyword>
<dbReference type="PANTHER" id="PTHR46566:SF2">
    <property type="entry name" value="ATP-DEPENDENT 6-PHOSPHOFRUCTOKINASE ISOZYME 2"/>
    <property type="match status" value="1"/>
</dbReference>
<keyword evidence="4" id="KW-0418">Kinase</keyword>
<evidence type="ECO:0000256" key="2">
    <source>
        <dbReference type="ARBA" id="ARBA00022679"/>
    </source>
</evidence>
<dbReference type="AlphaFoldDB" id="A0A9Q3WLY6"/>
<dbReference type="PANTHER" id="PTHR46566">
    <property type="entry name" value="1-PHOSPHOFRUCTOKINASE-RELATED"/>
    <property type="match status" value="1"/>
</dbReference>
<organism evidence="8 9">
    <name type="scientific">Ruegeria pomeroyi</name>
    <dbReference type="NCBI Taxonomy" id="89184"/>
    <lineage>
        <taxon>Bacteria</taxon>
        <taxon>Pseudomonadati</taxon>
        <taxon>Pseudomonadota</taxon>
        <taxon>Alphaproteobacteria</taxon>
        <taxon>Rhodobacterales</taxon>
        <taxon>Roseobacteraceae</taxon>
        <taxon>Ruegeria</taxon>
    </lineage>
</organism>
<evidence type="ECO:0000313" key="8">
    <source>
        <dbReference type="EMBL" id="MCE8537953.1"/>
    </source>
</evidence>
<feature type="domain" description="Carbohydrate kinase PfkB" evidence="7">
    <location>
        <begin position="18"/>
        <end position="296"/>
    </location>
</feature>
<dbReference type="GO" id="GO:0005829">
    <property type="term" value="C:cytosol"/>
    <property type="evidence" value="ECO:0007669"/>
    <property type="project" value="TreeGrafter"/>
</dbReference>
<dbReference type="Proteomes" id="UP000813672">
    <property type="component" value="Unassembled WGS sequence"/>
</dbReference>
<dbReference type="InterPro" id="IPR029056">
    <property type="entry name" value="Ribokinase-like"/>
</dbReference>
<evidence type="ECO:0000256" key="6">
    <source>
        <dbReference type="PIRNR" id="PIRNR000535"/>
    </source>
</evidence>
<dbReference type="CDD" id="cd01164">
    <property type="entry name" value="FruK_PfkB_like"/>
    <property type="match status" value="1"/>
</dbReference>
<dbReference type="RefSeq" id="WP_234219789.1">
    <property type="nucleotide sequence ID" value="NZ_JAGQAF010000005.1"/>
</dbReference>
<dbReference type="Pfam" id="PF00294">
    <property type="entry name" value="PfkB"/>
    <property type="match status" value="1"/>
</dbReference>
<evidence type="ECO:0000256" key="3">
    <source>
        <dbReference type="ARBA" id="ARBA00022741"/>
    </source>
</evidence>
<dbReference type="PIRSF" id="PIRSF000535">
    <property type="entry name" value="1PFK/6PFK/LacC"/>
    <property type="match status" value="1"/>
</dbReference>
<evidence type="ECO:0000259" key="7">
    <source>
        <dbReference type="Pfam" id="PF00294"/>
    </source>
</evidence>
<reference evidence="8" key="1">
    <citation type="journal article" date="2021" name="Environ. Microbiol.">
        <title>Cryptic niche differentiation of novel sediment ecotypes of Rugeria pomeroyi correlates with nitrate respiration.</title>
        <authorList>
            <person name="Lin X."/>
            <person name="McNichol J."/>
            <person name="Chu X."/>
            <person name="Qian Y."/>
            <person name="Luo H."/>
        </authorList>
    </citation>
    <scope>NUCLEOTIDE SEQUENCE</scope>
    <source>
        <strain evidence="8">SZCCDBB064</strain>
    </source>
</reference>
<evidence type="ECO:0000256" key="4">
    <source>
        <dbReference type="ARBA" id="ARBA00022777"/>
    </source>
</evidence>
<dbReference type="NCBIfam" id="TIGR03168">
    <property type="entry name" value="1-PFK"/>
    <property type="match status" value="1"/>
</dbReference>
<sequence length="315" mass="33388">MPEILTITLKPAVDYATSTEHVEAGLKLYCKKPQIDPGGGGVNVARSILRLGGSVRALVVLGGPMGERLLAFLETEKLPTIKCLVSGETGFSLAVTDAASGDQYRFTLPGEPVKETEARMILERISTSVPRDGFVVLSGGVAHGLQDDFPQMVQAAVLRCKGRLVVDTSKAPLLQLINSPIAPLDVLRLDRSELAAAVGRPMRSIADNLACCDHLITRGVARIVISGHGSEGSVMVSDDRKFFCHAPQVPVRSKIGAGDALVGAFTQSLARSDPPEQALRWGVAAAAATVSSEGTALFERAAVENLLTQCRLQRL</sequence>
<accession>A0A9Q3WLY6</accession>
<dbReference type="GO" id="GO:0003872">
    <property type="term" value="F:6-phosphofructokinase activity"/>
    <property type="evidence" value="ECO:0007669"/>
    <property type="project" value="TreeGrafter"/>
</dbReference>
<dbReference type="GO" id="GO:0005524">
    <property type="term" value="F:ATP binding"/>
    <property type="evidence" value="ECO:0007669"/>
    <property type="project" value="UniProtKB-KW"/>
</dbReference>
<keyword evidence="2 6" id="KW-0808">Transferase</keyword>
<evidence type="ECO:0000256" key="1">
    <source>
        <dbReference type="ARBA" id="ARBA00010688"/>
    </source>
</evidence>
<dbReference type="InterPro" id="IPR017583">
    <property type="entry name" value="Tagatose/fructose_Pkinase"/>
</dbReference>
<keyword evidence="3" id="KW-0547">Nucleotide-binding</keyword>
<dbReference type="PROSITE" id="PS00583">
    <property type="entry name" value="PFKB_KINASES_1"/>
    <property type="match status" value="1"/>
</dbReference>
<name>A0A9Q3WLY6_9RHOB</name>
<dbReference type="EMBL" id="JAGQAF010000005">
    <property type="protein sequence ID" value="MCE8537953.1"/>
    <property type="molecule type" value="Genomic_DNA"/>
</dbReference>
<protein>
    <recommendedName>
        <fullName evidence="6">Phosphofructokinase</fullName>
    </recommendedName>
</protein>
<comment type="caution">
    <text evidence="8">The sequence shown here is derived from an EMBL/GenBank/DDBJ whole genome shotgun (WGS) entry which is preliminary data.</text>
</comment>
<evidence type="ECO:0000313" key="9">
    <source>
        <dbReference type="Proteomes" id="UP000813672"/>
    </source>
</evidence>
<dbReference type="InterPro" id="IPR002173">
    <property type="entry name" value="Carboh/pur_kinase_PfkB_CS"/>
</dbReference>
<dbReference type="InterPro" id="IPR011611">
    <property type="entry name" value="PfkB_dom"/>
</dbReference>
<dbReference type="Gene3D" id="3.40.1190.20">
    <property type="match status" value="1"/>
</dbReference>
<dbReference type="SUPFAM" id="SSF53613">
    <property type="entry name" value="Ribokinase-like"/>
    <property type="match status" value="1"/>
</dbReference>
<gene>
    <name evidence="8" type="ORF">KBY27_10835</name>
</gene>